<dbReference type="EMBL" id="JADIIL010000038">
    <property type="protein sequence ID" value="MBF4475926.1"/>
    <property type="molecule type" value="Genomic_DNA"/>
</dbReference>
<reference evidence="2" key="2">
    <citation type="submission" date="2020-10" db="EMBL/GenBank/DDBJ databases">
        <title>Dehalococcoides mccartyi of a TCE/Cr reducing biochatode.</title>
        <authorList>
            <person name="Matturro B."/>
        </authorList>
    </citation>
    <scope>NUCLEOTIDE SEQUENCE</scope>
    <source>
        <strain evidence="2">Bin2</strain>
    </source>
</reference>
<evidence type="ECO:0000313" key="2">
    <source>
        <dbReference type="EMBL" id="MBF4475926.1"/>
    </source>
</evidence>
<dbReference type="PATRIC" id="fig|2162.9.peg.1898"/>
<reference evidence="1" key="1">
    <citation type="submission" date="2014-08" db="EMBL/GenBank/DDBJ databases">
        <authorList>
            <person name="Wibberg D."/>
        </authorList>
    </citation>
    <scope>NUCLEOTIDE SEQUENCE</scope>
</reference>
<name>A0A090I9W9_METFO</name>
<sequence>MNKVPRSILEEIQEETHQKLKDNEDFDSELISKLRKLDIYDSIPNERKLISILRGESP</sequence>
<dbReference type="RefSeq" id="WP_243687944.1">
    <property type="nucleotide sequence ID" value="NZ_DAISQW010000003.1"/>
</dbReference>
<gene>
    <name evidence="1" type="ORF">DSM1535_1847</name>
    <name evidence="2" type="ORF">ISP06_10745</name>
</gene>
<protein>
    <submittedName>
        <fullName evidence="1">Uncharacterized protein</fullName>
    </submittedName>
</protein>
<accession>A0A090I9W9</accession>
<organism evidence="1">
    <name type="scientific">Methanobacterium formicicum</name>
    <dbReference type="NCBI Taxonomy" id="2162"/>
    <lineage>
        <taxon>Archaea</taxon>
        <taxon>Methanobacteriati</taxon>
        <taxon>Methanobacteriota</taxon>
        <taxon>Methanomada group</taxon>
        <taxon>Methanobacteria</taxon>
        <taxon>Methanobacteriales</taxon>
        <taxon>Methanobacteriaceae</taxon>
        <taxon>Methanobacterium</taxon>
    </lineage>
</organism>
<dbReference type="Proteomes" id="UP000606900">
    <property type="component" value="Unassembled WGS sequence"/>
</dbReference>
<evidence type="ECO:0000313" key="1">
    <source>
        <dbReference type="EMBL" id="CEA14172.1"/>
    </source>
</evidence>
<proteinExistence type="predicted"/>
<dbReference type="KEGG" id="mfi:DSM1535_1847"/>
<dbReference type="AlphaFoldDB" id="A0A090I9W9"/>
<dbReference type="EMBL" id="LN515531">
    <property type="protein sequence ID" value="CEA14172.1"/>
    <property type="molecule type" value="Genomic_DNA"/>
</dbReference>